<evidence type="ECO:0000256" key="1">
    <source>
        <dbReference type="SAM" id="MobiDB-lite"/>
    </source>
</evidence>
<feature type="region of interest" description="Disordered" evidence="1">
    <location>
        <begin position="74"/>
        <end position="95"/>
    </location>
</feature>
<evidence type="ECO:0008006" key="3">
    <source>
        <dbReference type="Google" id="ProtNLM"/>
    </source>
</evidence>
<dbReference type="InterPro" id="IPR021326">
    <property type="entry name" value="DUF2931"/>
</dbReference>
<dbReference type="Pfam" id="PF11153">
    <property type="entry name" value="DUF2931"/>
    <property type="match status" value="1"/>
</dbReference>
<proteinExistence type="predicted"/>
<accession>A0A0F9VSD8</accession>
<dbReference type="EMBL" id="LAZR01000010">
    <property type="protein sequence ID" value="KKO08036.1"/>
    <property type="molecule type" value="Genomic_DNA"/>
</dbReference>
<sequence>MWQKNMRSILMAFTLALALVACSGAGGGPRSSSLDLPYRTWEIGLGAPNYMEVWVESVDVVDVRGFSFKRVHGGTSSIQNPPDNKGDPTGWPARPGIGASRPMTGIDLPKEIFVRWQSLAEPQTYDARIDIPAWAREEMVTGHAAVCSLDGKHKTAYRYAIAVGLAPGGIVKAWLTGACLDPIEIGRFEGTINPDGPSGGQTGGRYALPLDPAAQKYLETHEIPFDSW</sequence>
<reference evidence="2" key="1">
    <citation type="journal article" date="2015" name="Nature">
        <title>Complex archaea that bridge the gap between prokaryotes and eukaryotes.</title>
        <authorList>
            <person name="Spang A."/>
            <person name="Saw J.H."/>
            <person name="Jorgensen S.L."/>
            <person name="Zaremba-Niedzwiedzka K."/>
            <person name="Martijn J."/>
            <person name="Lind A.E."/>
            <person name="van Eijk R."/>
            <person name="Schleper C."/>
            <person name="Guy L."/>
            <person name="Ettema T.J."/>
        </authorList>
    </citation>
    <scope>NUCLEOTIDE SEQUENCE</scope>
</reference>
<dbReference type="PROSITE" id="PS51257">
    <property type="entry name" value="PROKAR_LIPOPROTEIN"/>
    <property type="match status" value="1"/>
</dbReference>
<comment type="caution">
    <text evidence="2">The sequence shown here is derived from an EMBL/GenBank/DDBJ whole genome shotgun (WGS) entry which is preliminary data.</text>
</comment>
<protein>
    <recommendedName>
        <fullName evidence="3">DUF2931 family protein</fullName>
    </recommendedName>
</protein>
<dbReference type="AlphaFoldDB" id="A0A0F9VSD8"/>
<name>A0A0F9VSD8_9ZZZZ</name>
<gene>
    <name evidence="2" type="ORF">LCGC14_0047300</name>
</gene>
<evidence type="ECO:0000313" key="2">
    <source>
        <dbReference type="EMBL" id="KKO08036.1"/>
    </source>
</evidence>
<organism evidence="2">
    <name type="scientific">marine sediment metagenome</name>
    <dbReference type="NCBI Taxonomy" id="412755"/>
    <lineage>
        <taxon>unclassified sequences</taxon>
        <taxon>metagenomes</taxon>
        <taxon>ecological metagenomes</taxon>
    </lineage>
</organism>